<gene>
    <name evidence="1" type="ORF">OVS_03485</name>
</gene>
<evidence type="ECO:0000313" key="2">
    <source>
        <dbReference type="Proteomes" id="UP000018745"/>
    </source>
</evidence>
<name>A0ABM5P1T4_9MOLU</name>
<organism evidence="1 2">
    <name type="scientific">Mycoplasma ovis str. Michigan</name>
    <dbReference type="NCBI Taxonomy" id="1415773"/>
    <lineage>
        <taxon>Bacteria</taxon>
        <taxon>Bacillati</taxon>
        <taxon>Mycoplasmatota</taxon>
        <taxon>Mollicutes</taxon>
        <taxon>Mycoplasmataceae</taxon>
        <taxon>Mycoplasma</taxon>
    </lineage>
</organism>
<keyword evidence="2" id="KW-1185">Reference proteome</keyword>
<dbReference type="RefSeq" id="WP_024071456.1">
    <property type="nucleotide sequence ID" value="NC_023062.1"/>
</dbReference>
<dbReference type="Proteomes" id="UP000018745">
    <property type="component" value="Chromosome"/>
</dbReference>
<reference evidence="1 2" key="1">
    <citation type="journal article" date="2014" name="Genome Announc.">
        <title>Complete Genome Sequence of Mycoplasma ovis Strain Michigan, a Hemoplasma of Sheep with Two Distinct 16S rRNA Genes.</title>
        <authorList>
            <person name="Deshuillers P.L."/>
            <person name="Santos A.P."/>
            <person name="do Nascimento N.C."/>
            <person name="Hampel J.A."/>
            <person name="Bergin I.L."/>
            <person name="Dyson M.C."/>
            <person name="Messick J.B."/>
        </authorList>
    </citation>
    <scope>NUCLEOTIDE SEQUENCE [LARGE SCALE GENOMIC DNA]</scope>
    <source>
        <strain evidence="1 2">Michigan</strain>
    </source>
</reference>
<proteinExistence type="predicted"/>
<protein>
    <submittedName>
        <fullName evidence="1">Uncharacterized protein</fullName>
    </submittedName>
</protein>
<sequence>MSVNPRLFSLVASIGGDCAGVPWLISQKSGLNSSPAPVKVSEGLGTSANLTPSPAAELGNAKAGNCTVIKNTEDIIDMLWNGFNQLEGDYISLTCKETGDKIMPNDWTGVFPKDLFLGGGWKMTFGSRFVLTTETTLTDSNSYTTIFKGDQLKNGSVTGTWKESFSTPTNQTMTTVSVIGNPKQIYLIFQGDGLKSIFHL</sequence>
<dbReference type="EMBL" id="CP006935">
    <property type="protein sequence ID" value="AHC40446.1"/>
    <property type="molecule type" value="Genomic_DNA"/>
</dbReference>
<evidence type="ECO:0000313" key="1">
    <source>
        <dbReference type="EMBL" id="AHC40446.1"/>
    </source>
</evidence>
<accession>A0ABM5P1T4</accession>